<dbReference type="Gene3D" id="3.40.50.300">
    <property type="entry name" value="P-loop containing nucleotide triphosphate hydrolases"/>
    <property type="match status" value="1"/>
</dbReference>
<evidence type="ECO:0000313" key="5">
    <source>
        <dbReference type="Proteomes" id="UP000444721"/>
    </source>
</evidence>
<dbReference type="OMA" id="MSMLFTI"/>
<dbReference type="InterPro" id="IPR006298">
    <property type="entry name" value="BipA"/>
</dbReference>
<keyword evidence="5" id="KW-1185">Reference proteome</keyword>
<evidence type="ECO:0000259" key="3">
    <source>
        <dbReference type="PROSITE" id="PS51722"/>
    </source>
</evidence>
<feature type="domain" description="Tr-type G" evidence="3">
    <location>
        <begin position="144"/>
        <end position="340"/>
    </location>
</feature>
<reference evidence="4 5" key="1">
    <citation type="journal article" date="2019" name="Sci. Rep.">
        <title>Nanopore sequencing improves the draft genome of the human pathogenic amoeba Naegleria fowleri.</title>
        <authorList>
            <person name="Liechti N."/>
            <person name="Schurch N."/>
            <person name="Bruggmann R."/>
            <person name="Wittwer M."/>
        </authorList>
    </citation>
    <scope>NUCLEOTIDE SEQUENCE [LARGE SCALE GENOMIC DNA]</scope>
    <source>
        <strain evidence="4 5">ATCC 30894</strain>
    </source>
</reference>
<dbReference type="VEuPathDB" id="AmoebaDB:FDP41_010653"/>
<dbReference type="Pfam" id="PF00679">
    <property type="entry name" value="EFG_C"/>
    <property type="match status" value="1"/>
</dbReference>
<dbReference type="VEuPathDB" id="AmoebaDB:NfTy_013790"/>
<dbReference type="GO" id="GO:1990904">
    <property type="term" value="C:ribonucleoprotein complex"/>
    <property type="evidence" value="ECO:0007669"/>
    <property type="project" value="TreeGrafter"/>
</dbReference>
<dbReference type="SMART" id="SM00838">
    <property type="entry name" value="EFG_C"/>
    <property type="match status" value="1"/>
</dbReference>
<dbReference type="OrthoDB" id="364892at2759"/>
<keyword evidence="2" id="KW-0342">GTP-binding</keyword>
<keyword evidence="1" id="KW-0547">Nucleotide-binding</keyword>
<gene>
    <name evidence="4" type="ORF">FDP41_010653</name>
</gene>
<dbReference type="VEuPathDB" id="AmoebaDB:NF0082190"/>
<dbReference type="GO" id="GO:0003924">
    <property type="term" value="F:GTPase activity"/>
    <property type="evidence" value="ECO:0007669"/>
    <property type="project" value="InterPro"/>
</dbReference>
<dbReference type="InterPro" id="IPR053905">
    <property type="entry name" value="EF-G-like_DII"/>
</dbReference>
<organism evidence="4 5">
    <name type="scientific">Naegleria fowleri</name>
    <name type="common">Brain eating amoeba</name>
    <dbReference type="NCBI Taxonomy" id="5763"/>
    <lineage>
        <taxon>Eukaryota</taxon>
        <taxon>Discoba</taxon>
        <taxon>Heterolobosea</taxon>
        <taxon>Tetramitia</taxon>
        <taxon>Eutetramitia</taxon>
        <taxon>Vahlkampfiidae</taxon>
        <taxon>Naegleria</taxon>
    </lineage>
</organism>
<dbReference type="InterPro" id="IPR048876">
    <property type="entry name" value="BipA_C"/>
</dbReference>
<dbReference type="PANTHER" id="PTHR42908:SF8">
    <property type="entry name" value="TR-TYPE G DOMAIN-CONTAINING PROTEIN"/>
    <property type="match status" value="1"/>
</dbReference>
<dbReference type="InterPro" id="IPR031157">
    <property type="entry name" value="G_TR_CS"/>
</dbReference>
<dbReference type="InterPro" id="IPR047041">
    <property type="entry name" value="BipA_GTP-bd_dom"/>
</dbReference>
<dbReference type="PROSITE" id="PS00301">
    <property type="entry name" value="G_TR_1"/>
    <property type="match status" value="1"/>
</dbReference>
<protein>
    <recommendedName>
        <fullName evidence="3">Tr-type G domain-containing protein</fullName>
    </recommendedName>
</protein>
<dbReference type="SUPFAM" id="SSF52540">
    <property type="entry name" value="P-loop containing nucleoside triphosphate hydrolases"/>
    <property type="match status" value="1"/>
</dbReference>
<dbReference type="SUPFAM" id="SSF54980">
    <property type="entry name" value="EF-G C-terminal domain-like"/>
    <property type="match status" value="2"/>
</dbReference>
<dbReference type="Gene3D" id="3.30.70.870">
    <property type="entry name" value="Elongation Factor G (Translational Gtpase), domain 3"/>
    <property type="match status" value="1"/>
</dbReference>
<dbReference type="PRINTS" id="PR00315">
    <property type="entry name" value="ELONGATNFCT"/>
</dbReference>
<dbReference type="FunFam" id="3.40.50.300:FF:000055">
    <property type="entry name" value="GTP-binding protein TypA"/>
    <property type="match status" value="1"/>
</dbReference>
<dbReference type="PANTHER" id="PTHR42908">
    <property type="entry name" value="TRANSLATION ELONGATION FACTOR-RELATED"/>
    <property type="match status" value="1"/>
</dbReference>
<dbReference type="InterPro" id="IPR027417">
    <property type="entry name" value="P-loop_NTPase"/>
</dbReference>
<dbReference type="CDD" id="cd01891">
    <property type="entry name" value="TypA_BipA"/>
    <property type="match status" value="1"/>
</dbReference>
<evidence type="ECO:0000256" key="2">
    <source>
        <dbReference type="ARBA" id="ARBA00023134"/>
    </source>
</evidence>
<evidence type="ECO:0000313" key="4">
    <source>
        <dbReference type="EMBL" id="KAF0983588.1"/>
    </source>
</evidence>
<dbReference type="CDD" id="cd03710">
    <property type="entry name" value="BipA_TypA_C"/>
    <property type="match status" value="1"/>
</dbReference>
<sequence>MKQSPMSSLVVASSSSIMKKSSLLMKHIKSNCTTTLALTSSFSPSLSRLYHHSMWNLSSSSGNHHLIHDKKNNILTHNNTTSILLNNQLMNNNTRFFSLRTNMLRNNEQTKPTIPDLSGGNGTNILEIPQVESEVDSEGFVTVKNIRNLAIIAHVDTGKTTMIDCLLKQTGTIKSDAEERTMDSLALEKERGITIMAKLTSVQYKGEYIINIVDTPGHADFSGEVERVMSMVDGVCLLVDATEGVMAQTKFVLRKALEHGLKPIVIFNKADRETARIGGEVENEVFDLFIDLGATEEQLDFPILYASAKNGWAVNDFENDPRVDTAPIFEAILKHIPCPRVKPSATSPFQMLVSTVDYDRIFGRIVTGKVYGGSIKPGDRVKVMSRTGEVLEEGKVLQVMQRIGMNRTPVKRALSGSIVSIAGISKAGVTDTVCDVKQVTEPIPAKPIDPPILSVMFLVNDSPLAGREGKLCSATQLRARLLKEAEMNVSLTIKPIGESFEIMGRGEMQIAVLIENMRREGYEFQVSPPRVIFQEKEDLKEVLEPIEEVTIDVDNSLAAQCMEKLSKRKGELVDYKVEGTKAKLIYRVPTRGLIGYAAEFRSDTRGEGLLNHIFSSYEEHKGPIEKTRKGVMISLEEGKGTPYALGPLEARGQIFITPSTDCYEGMIIGEHSRENDIEVNPCKEKHLTNMRAAGKEDAIRLAPPRIFQLEEVLTYIQQDELVEVTPKSIRLRKKILSAMDRKLSKRKEK</sequence>
<dbReference type="FunFam" id="2.40.50.250:FF:000001">
    <property type="entry name" value="GTP-binding protein TypA"/>
    <property type="match status" value="1"/>
</dbReference>
<dbReference type="NCBIfam" id="TIGR01394">
    <property type="entry name" value="TypA_BipA"/>
    <property type="match status" value="1"/>
</dbReference>
<name>A0A6A5CDK1_NAEFO</name>
<dbReference type="AlphaFoldDB" id="A0A6A5CDK1"/>
<dbReference type="GeneID" id="68117868"/>
<dbReference type="GO" id="GO:0005829">
    <property type="term" value="C:cytosol"/>
    <property type="evidence" value="ECO:0007669"/>
    <property type="project" value="TreeGrafter"/>
</dbReference>
<dbReference type="Pfam" id="PF21018">
    <property type="entry name" value="BipA_C"/>
    <property type="match status" value="1"/>
</dbReference>
<dbReference type="EMBL" id="VFQX01000006">
    <property type="protein sequence ID" value="KAF0983588.1"/>
    <property type="molecule type" value="Genomic_DNA"/>
</dbReference>
<comment type="caution">
    <text evidence="4">The sequence shown here is derived from an EMBL/GenBank/DDBJ whole genome shotgun (WGS) entry which is preliminary data.</text>
</comment>
<dbReference type="NCBIfam" id="TIGR00231">
    <property type="entry name" value="small_GTP"/>
    <property type="match status" value="1"/>
</dbReference>
<dbReference type="SUPFAM" id="SSF50447">
    <property type="entry name" value="Translation proteins"/>
    <property type="match status" value="1"/>
</dbReference>
<dbReference type="InterPro" id="IPR035647">
    <property type="entry name" value="EFG_III/V"/>
</dbReference>
<dbReference type="PROSITE" id="PS51722">
    <property type="entry name" value="G_TR_2"/>
    <property type="match status" value="1"/>
</dbReference>
<dbReference type="FunFam" id="3.30.70.240:FF:000002">
    <property type="entry name" value="GTP-binding protein TypA"/>
    <property type="match status" value="1"/>
</dbReference>
<dbReference type="InterPro" id="IPR009000">
    <property type="entry name" value="Transl_B-barrel_sf"/>
</dbReference>
<dbReference type="Proteomes" id="UP000444721">
    <property type="component" value="Unassembled WGS sequence"/>
</dbReference>
<dbReference type="CDD" id="cd03691">
    <property type="entry name" value="BipA_TypA_II"/>
    <property type="match status" value="1"/>
</dbReference>
<dbReference type="InterPro" id="IPR005225">
    <property type="entry name" value="Small_GTP-bd"/>
</dbReference>
<proteinExistence type="predicted"/>
<dbReference type="Gene3D" id="3.30.70.240">
    <property type="match status" value="1"/>
</dbReference>
<dbReference type="Pfam" id="PF00009">
    <property type="entry name" value="GTP_EFTU"/>
    <property type="match status" value="1"/>
</dbReference>
<accession>A0A6A5CDK1</accession>
<dbReference type="InterPro" id="IPR047042">
    <property type="entry name" value="BipA_II"/>
</dbReference>
<dbReference type="Gene3D" id="2.40.30.10">
    <property type="entry name" value="Translation factors"/>
    <property type="match status" value="1"/>
</dbReference>
<dbReference type="Pfam" id="PF22042">
    <property type="entry name" value="EF-G_D2"/>
    <property type="match status" value="1"/>
</dbReference>
<dbReference type="InterPro" id="IPR042116">
    <property type="entry name" value="TypA/BipA_C"/>
</dbReference>
<dbReference type="GO" id="GO:0005525">
    <property type="term" value="F:GTP binding"/>
    <property type="evidence" value="ECO:0007669"/>
    <property type="project" value="UniProtKB-KW"/>
</dbReference>
<dbReference type="InterPro" id="IPR000795">
    <property type="entry name" value="T_Tr_GTP-bd_dom"/>
</dbReference>
<evidence type="ECO:0000256" key="1">
    <source>
        <dbReference type="ARBA" id="ARBA00022741"/>
    </source>
</evidence>
<dbReference type="InterPro" id="IPR035651">
    <property type="entry name" value="BipA_V"/>
</dbReference>
<dbReference type="RefSeq" id="XP_044568301.1">
    <property type="nucleotide sequence ID" value="XM_044700975.1"/>
</dbReference>
<dbReference type="Gene3D" id="2.40.50.250">
    <property type="entry name" value="bipa protein"/>
    <property type="match status" value="1"/>
</dbReference>
<dbReference type="InterPro" id="IPR000640">
    <property type="entry name" value="EFG_V-like"/>
</dbReference>